<gene>
    <name evidence="2" type="ORF">DGAL_LOCUS1105</name>
</gene>
<feature type="compositionally biased region" description="Polar residues" evidence="1">
    <location>
        <begin position="238"/>
        <end position="248"/>
    </location>
</feature>
<dbReference type="Proteomes" id="UP000789390">
    <property type="component" value="Unassembled WGS sequence"/>
</dbReference>
<name>A0A8J2WEX2_9CRUS</name>
<dbReference type="Gene3D" id="3.80.10.10">
    <property type="entry name" value="Ribonuclease Inhibitor"/>
    <property type="match status" value="1"/>
</dbReference>
<protein>
    <submittedName>
        <fullName evidence="2">Uncharacterized protein</fullName>
    </submittedName>
</protein>
<dbReference type="OrthoDB" id="16120at2759"/>
<evidence type="ECO:0000313" key="2">
    <source>
        <dbReference type="EMBL" id="CAH0098997.1"/>
    </source>
</evidence>
<evidence type="ECO:0000256" key="1">
    <source>
        <dbReference type="SAM" id="MobiDB-lite"/>
    </source>
</evidence>
<evidence type="ECO:0000313" key="3">
    <source>
        <dbReference type="Proteomes" id="UP000789390"/>
    </source>
</evidence>
<comment type="caution">
    <text evidence="2">The sequence shown here is derived from an EMBL/GenBank/DDBJ whole genome shotgun (WGS) entry which is preliminary data.</text>
</comment>
<proteinExistence type="predicted"/>
<keyword evidence="3" id="KW-1185">Reference proteome</keyword>
<dbReference type="SUPFAM" id="SSF52047">
    <property type="entry name" value="RNI-like"/>
    <property type="match status" value="1"/>
</dbReference>
<feature type="region of interest" description="Disordered" evidence="1">
    <location>
        <begin position="297"/>
        <end position="327"/>
    </location>
</feature>
<accession>A0A8J2WEX2</accession>
<sequence>MKLDHWKLEAVAVEVEDAEELFWPTSPTRYYSIPRSTTTTQIRLPPRRMDNKQHSPTPLQQLALEAFLVQLKNLCQEKNYGENKRALKHYLKFQLPASIRQQLLNMSMKDCRIYTLVDLSMFELLLSTSVKHVHVQSVRTFFRQPFVTSLRQLGTGLEHLTIQDSSWLQRREYLPPALARMTRLRRISLRYLANDMMIAALAKNCRHLQEMDVSYSIDVTDSGIKVLCDPALIAESTKQPQTSAWKSEQQQQQQRRFRKISAPASTNVSGCMVWFPRLLVRGIRRYSVVDEKQAISRELSASSDEDTPPHKWPEDEEEETDGENPPTCIQSLRRLEILGTSITPLGIHMILAASPIIAIVS</sequence>
<feature type="region of interest" description="Disordered" evidence="1">
    <location>
        <begin position="238"/>
        <end position="260"/>
    </location>
</feature>
<organism evidence="2 3">
    <name type="scientific">Daphnia galeata</name>
    <dbReference type="NCBI Taxonomy" id="27404"/>
    <lineage>
        <taxon>Eukaryota</taxon>
        <taxon>Metazoa</taxon>
        <taxon>Ecdysozoa</taxon>
        <taxon>Arthropoda</taxon>
        <taxon>Crustacea</taxon>
        <taxon>Branchiopoda</taxon>
        <taxon>Diplostraca</taxon>
        <taxon>Cladocera</taxon>
        <taxon>Anomopoda</taxon>
        <taxon>Daphniidae</taxon>
        <taxon>Daphnia</taxon>
    </lineage>
</organism>
<dbReference type="AlphaFoldDB" id="A0A8J2WEX2"/>
<reference evidence="2" key="1">
    <citation type="submission" date="2021-11" db="EMBL/GenBank/DDBJ databases">
        <authorList>
            <person name="Schell T."/>
        </authorList>
    </citation>
    <scope>NUCLEOTIDE SEQUENCE</scope>
    <source>
        <strain evidence="2">M5</strain>
    </source>
</reference>
<dbReference type="EMBL" id="CAKKLH010000013">
    <property type="protein sequence ID" value="CAH0098997.1"/>
    <property type="molecule type" value="Genomic_DNA"/>
</dbReference>
<dbReference type="InterPro" id="IPR032675">
    <property type="entry name" value="LRR_dom_sf"/>
</dbReference>